<dbReference type="GO" id="GO:0046872">
    <property type="term" value="F:metal ion binding"/>
    <property type="evidence" value="ECO:0007669"/>
    <property type="project" value="UniProtKB-KW"/>
</dbReference>
<dbReference type="UniPathway" id="UPA00223"/>
<sequence>MSVLGKPTRAQIQNPATRYGKAKASTRHFITQRITGAINIVFSIFIIWFVVSLASRAPAEMIELARNPFVAIGLALLVINVSIHMRNGMRDTVEDYFDKGEHGWAMLANNLFVGFFFVVALGAIAKLVFWG</sequence>
<dbReference type="OrthoDB" id="9809280at2"/>
<evidence type="ECO:0000256" key="13">
    <source>
        <dbReference type="ARBA" id="ARBA00022989"/>
    </source>
</evidence>
<comment type="subcellular location">
    <subcellularLocation>
        <location evidence="3">Membrane</location>
        <topology evidence="3">Multi-pass membrane protein</topology>
    </subcellularLocation>
</comment>
<dbReference type="AlphaFoldDB" id="A0A1E5XL13"/>
<keyword evidence="11" id="KW-0479">Metal-binding</keyword>
<dbReference type="Pfam" id="PF01127">
    <property type="entry name" value="Sdh_cyt"/>
    <property type="match status" value="1"/>
</dbReference>
<dbReference type="NCBIfam" id="TIGR02968">
    <property type="entry name" value="succ_dehyd_anc"/>
    <property type="match status" value="1"/>
</dbReference>
<dbReference type="Proteomes" id="UP000095463">
    <property type="component" value="Unassembled WGS sequence"/>
</dbReference>
<evidence type="ECO:0000256" key="10">
    <source>
        <dbReference type="ARBA" id="ARBA00022692"/>
    </source>
</evidence>
<evidence type="ECO:0000313" key="17">
    <source>
        <dbReference type="EMBL" id="OEO29291.1"/>
    </source>
</evidence>
<evidence type="ECO:0000256" key="1">
    <source>
        <dbReference type="ARBA" id="ARBA00001971"/>
    </source>
</evidence>
<dbReference type="Gene3D" id="1.20.1300.10">
    <property type="entry name" value="Fumarate reductase/succinate dehydrogenase, transmembrane subunit"/>
    <property type="match status" value="1"/>
</dbReference>
<keyword evidence="7" id="KW-0813">Transport</keyword>
<reference evidence="17 18" key="1">
    <citation type="journal article" date="2015" name="Genome Announc.">
        <title>Genome Assemblies of Three Soil-Associated Devosia species: D. insulae, D. limi, and D. soli.</title>
        <authorList>
            <person name="Hassan Y.I."/>
            <person name="Lepp D."/>
            <person name="Zhou T."/>
        </authorList>
    </citation>
    <scope>NUCLEOTIDE SEQUENCE [LARGE SCALE GENOMIC DNA]</scope>
    <source>
        <strain evidence="17 18">DS-56</strain>
    </source>
</reference>
<name>A0A1E5XL13_9HYPH</name>
<dbReference type="GO" id="GO:0020037">
    <property type="term" value="F:heme binding"/>
    <property type="evidence" value="ECO:0007669"/>
    <property type="project" value="InterPro"/>
</dbReference>
<accession>A0A1E5XL13</accession>
<dbReference type="GO" id="GO:0006099">
    <property type="term" value="P:tricarboxylic acid cycle"/>
    <property type="evidence" value="ECO:0007669"/>
    <property type="project" value="UniProtKB-UniPathway"/>
</dbReference>
<dbReference type="SUPFAM" id="SSF81343">
    <property type="entry name" value="Fumarate reductase respiratory complex transmembrane subunits"/>
    <property type="match status" value="1"/>
</dbReference>
<feature type="transmembrane region" description="Helical" evidence="16">
    <location>
        <begin position="34"/>
        <end position="55"/>
    </location>
</feature>
<evidence type="ECO:0000256" key="3">
    <source>
        <dbReference type="ARBA" id="ARBA00004141"/>
    </source>
</evidence>
<evidence type="ECO:0000256" key="14">
    <source>
        <dbReference type="ARBA" id="ARBA00023004"/>
    </source>
</evidence>
<evidence type="ECO:0000256" key="11">
    <source>
        <dbReference type="ARBA" id="ARBA00022723"/>
    </source>
</evidence>
<comment type="subunit">
    <text evidence="5">Part of an enzyme complex containing four subunits: a flavoprotein, an iron-sulfur protein, plus two membrane-anchoring proteins, SdhC and SdhD.</text>
</comment>
<dbReference type="EMBL" id="LAJE02000292">
    <property type="protein sequence ID" value="OEO29291.1"/>
    <property type="molecule type" value="Genomic_DNA"/>
</dbReference>
<keyword evidence="13 16" id="KW-1133">Transmembrane helix</keyword>
<evidence type="ECO:0000256" key="12">
    <source>
        <dbReference type="ARBA" id="ARBA00022982"/>
    </source>
</evidence>
<gene>
    <name evidence="17" type="ORF">VW23_026355</name>
</gene>
<keyword evidence="9" id="KW-0349">Heme</keyword>
<dbReference type="InterPro" id="IPR034804">
    <property type="entry name" value="SQR/QFR_C/D"/>
</dbReference>
<dbReference type="InterPro" id="IPR000701">
    <property type="entry name" value="SuccDH_FuR_B_TM-su"/>
</dbReference>
<evidence type="ECO:0000256" key="9">
    <source>
        <dbReference type="ARBA" id="ARBA00022617"/>
    </source>
</evidence>
<evidence type="ECO:0000256" key="7">
    <source>
        <dbReference type="ARBA" id="ARBA00022448"/>
    </source>
</evidence>
<comment type="caution">
    <text evidence="17">The sequence shown here is derived from an EMBL/GenBank/DDBJ whole genome shotgun (WGS) entry which is preliminary data.</text>
</comment>
<evidence type="ECO:0000256" key="2">
    <source>
        <dbReference type="ARBA" id="ARBA00004050"/>
    </source>
</evidence>
<evidence type="ECO:0000256" key="15">
    <source>
        <dbReference type="ARBA" id="ARBA00023136"/>
    </source>
</evidence>
<keyword evidence="15 16" id="KW-0472">Membrane</keyword>
<comment type="pathway">
    <text evidence="4">Carbohydrate metabolism; tricarboxylic acid cycle.</text>
</comment>
<keyword evidence="10 16" id="KW-0812">Transmembrane</keyword>
<evidence type="ECO:0000256" key="5">
    <source>
        <dbReference type="ARBA" id="ARBA00011558"/>
    </source>
</evidence>
<dbReference type="InterPro" id="IPR014312">
    <property type="entry name" value="Succ_DH_anchor"/>
</dbReference>
<evidence type="ECO:0000256" key="8">
    <source>
        <dbReference type="ARBA" id="ARBA00022532"/>
    </source>
</evidence>
<evidence type="ECO:0000256" key="4">
    <source>
        <dbReference type="ARBA" id="ARBA00005163"/>
    </source>
</evidence>
<organism evidence="17 18">
    <name type="scientific">Devosia insulae DS-56</name>
    <dbReference type="NCBI Taxonomy" id="1116389"/>
    <lineage>
        <taxon>Bacteria</taxon>
        <taxon>Pseudomonadati</taxon>
        <taxon>Pseudomonadota</taxon>
        <taxon>Alphaproteobacteria</taxon>
        <taxon>Hyphomicrobiales</taxon>
        <taxon>Devosiaceae</taxon>
        <taxon>Devosia</taxon>
    </lineage>
</organism>
<comment type="cofactor">
    <cofactor evidence="1">
        <name>heme</name>
        <dbReference type="ChEBI" id="CHEBI:30413"/>
    </cofactor>
</comment>
<keyword evidence="12" id="KW-0249">Electron transport</keyword>
<evidence type="ECO:0000256" key="6">
    <source>
        <dbReference type="ARBA" id="ARBA00019425"/>
    </source>
</evidence>
<dbReference type="RefSeq" id="WP_069911443.1">
    <property type="nucleotide sequence ID" value="NZ_LAJE02000292.1"/>
</dbReference>
<evidence type="ECO:0000313" key="18">
    <source>
        <dbReference type="Proteomes" id="UP000095463"/>
    </source>
</evidence>
<evidence type="ECO:0000256" key="16">
    <source>
        <dbReference type="SAM" id="Phobius"/>
    </source>
</evidence>
<protein>
    <recommendedName>
        <fullName evidence="6">Succinate dehydrogenase hydrophobic membrane anchor subunit</fullName>
    </recommendedName>
</protein>
<keyword evidence="14" id="KW-0408">Iron</keyword>
<feature type="transmembrane region" description="Helical" evidence="16">
    <location>
        <begin position="105"/>
        <end position="129"/>
    </location>
</feature>
<keyword evidence="8" id="KW-0816">Tricarboxylic acid cycle</keyword>
<keyword evidence="18" id="KW-1185">Reference proteome</keyword>
<dbReference type="GO" id="GO:0016020">
    <property type="term" value="C:membrane"/>
    <property type="evidence" value="ECO:0007669"/>
    <property type="project" value="UniProtKB-SubCell"/>
</dbReference>
<proteinExistence type="predicted"/>
<feature type="transmembrane region" description="Helical" evidence="16">
    <location>
        <begin position="67"/>
        <end position="85"/>
    </location>
</feature>
<comment type="function">
    <text evidence="2">Membrane-anchoring subunit of succinate dehydrogenase (SDH).</text>
</comment>